<dbReference type="InterPro" id="IPR036056">
    <property type="entry name" value="Fibrinogen-like_C"/>
</dbReference>
<dbReference type="AlphaFoldDB" id="A0A3B4AJ57"/>
<organism evidence="3 4">
    <name type="scientific">Periophthalmus magnuspinnatus</name>
    <dbReference type="NCBI Taxonomy" id="409849"/>
    <lineage>
        <taxon>Eukaryota</taxon>
        <taxon>Metazoa</taxon>
        <taxon>Chordata</taxon>
        <taxon>Craniata</taxon>
        <taxon>Vertebrata</taxon>
        <taxon>Euteleostomi</taxon>
        <taxon>Actinopterygii</taxon>
        <taxon>Neopterygii</taxon>
        <taxon>Teleostei</taxon>
        <taxon>Neoteleostei</taxon>
        <taxon>Acanthomorphata</taxon>
        <taxon>Gobiaria</taxon>
        <taxon>Gobiiformes</taxon>
        <taxon>Gobioidei</taxon>
        <taxon>Gobiidae</taxon>
        <taxon>Oxudercinae</taxon>
        <taxon>Periophthalmus</taxon>
    </lineage>
</organism>
<evidence type="ECO:0000313" key="4">
    <source>
        <dbReference type="Proteomes" id="UP000261520"/>
    </source>
</evidence>
<dbReference type="Pfam" id="PF00147">
    <property type="entry name" value="Fibrinogen_C"/>
    <property type="match status" value="1"/>
</dbReference>
<reference evidence="3" key="1">
    <citation type="submission" date="2025-08" db="UniProtKB">
        <authorList>
            <consortium name="Ensembl"/>
        </authorList>
    </citation>
    <scope>IDENTIFICATION</scope>
</reference>
<dbReference type="STRING" id="409849.ENSPMGP00000017143"/>
<dbReference type="InterPro" id="IPR050373">
    <property type="entry name" value="Fibrinogen_C-term_domain"/>
</dbReference>
<dbReference type="InterPro" id="IPR014716">
    <property type="entry name" value="Fibrinogen_a/b/g_C_1"/>
</dbReference>
<proteinExistence type="predicted"/>
<dbReference type="GO" id="GO:0005615">
    <property type="term" value="C:extracellular space"/>
    <property type="evidence" value="ECO:0007669"/>
    <property type="project" value="TreeGrafter"/>
</dbReference>
<dbReference type="InterPro" id="IPR002181">
    <property type="entry name" value="Fibrinogen_a/b/g_C_dom"/>
</dbReference>
<evidence type="ECO:0000259" key="2">
    <source>
        <dbReference type="PROSITE" id="PS51406"/>
    </source>
</evidence>
<dbReference type="PROSITE" id="PS51406">
    <property type="entry name" value="FIBRINOGEN_C_2"/>
    <property type="match status" value="1"/>
</dbReference>
<dbReference type="FunFam" id="3.90.215.10:FF:000001">
    <property type="entry name" value="Tenascin isoform 1"/>
    <property type="match status" value="1"/>
</dbReference>
<dbReference type="SUPFAM" id="SSF56496">
    <property type="entry name" value="Fibrinogen C-terminal domain-like"/>
    <property type="match status" value="1"/>
</dbReference>
<sequence>AEDEPVDCSEILHQNPESASGVYTIYPFLKTVPTQVYCDMETHGGGWTVFQRRKDGSVNFYRGWDEYVEGFGNADGEYWLGLEFLHRITVRRDQELLVELEDFEGNKASARYSSFSVGGDCNGYKLNVSGFTDGGAGDSLNRHNGMMFTTFDKDQDNYDKNCAKLYLGGFWYEKCHDTNPNGIYRYGLDGTIFAIGVEYKTWKGYNYSLKSISFKTRPAL</sequence>
<dbReference type="CDD" id="cd00087">
    <property type="entry name" value="FReD"/>
    <property type="match status" value="1"/>
</dbReference>
<dbReference type="Gene3D" id="3.90.215.10">
    <property type="entry name" value="Gamma Fibrinogen, chain A, domain 1"/>
    <property type="match status" value="1"/>
</dbReference>
<dbReference type="GO" id="GO:0048251">
    <property type="term" value="P:elastic fiber assembly"/>
    <property type="evidence" value="ECO:0007669"/>
    <property type="project" value="TreeGrafter"/>
</dbReference>
<dbReference type="SMART" id="SM00186">
    <property type="entry name" value="FBG"/>
    <property type="match status" value="1"/>
</dbReference>
<dbReference type="PANTHER" id="PTHR19143:SF225">
    <property type="entry name" value="MICROFIBRIL-ASSOCIATED GLYCOPROTEIN 4"/>
    <property type="match status" value="1"/>
</dbReference>
<reference evidence="3" key="2">
    <citation type="submission" date="2025-09" db="UniProtKB">
        <authorList>
            <consortium name="Ensembl"/>
        </authorList>
    </citation>
    <scope>IDENTIFICATION</scope>
</reference>
<accession>A0A3B4AJ57</accession>
<keyword evidence="4" id="KW-1185">Reference proteome</keyword>
<dbReference type="PANTHER" id="PTHR19143">
    <property type="entry name" value="FIBRINOGEN/TENASCIN/ANGIOPOEITIN"/>
    <property type="match status" value="1"/>
</dbReference>
<name>A0A3B4AJ57_9GOBI</name>
<protein>
    <recommendedName>
        <fullName evidence="2">Fibrinogen C-terminal domain-containing protein</fullName>
    </recommendedName>
</protein>
<dbReference type="Ensembl" id="ENSPMGT00000018301.1">
    <property type="protein sequence ID" value="ENSPMGP00000017143.1"/>
    <property type="gene ID" value="ENSPMGG00000014043.1"/>
</dbReference>
<dbReference type="NCBIfam" id="NF040941">
    <property type="entry name" value="GGGWT_bact"/>
    <property type="match status" value="1"/>
</dbReference>
<evidence type="ECO:0000256" key="1">
    <source>
        <dbReference type="ARBA" id="ARBA00023157"/>
    </source>
</evidence>
<feature type="domain" description="Fibrinogen C-terminal" evidence="2">
    <location>
        <begin position="1"/>
        <end position="220"/>
    </location>
</feature>
<keyword evidence="1" id="KW-1015">Disulfide bond</keyword>
<dbReference type="Proteomes" id="UP000261520">
    <property type="component" value="Unplaced"/>
</dbReference>
<evidence type="ECO:0000313" key="3">
    <source>
        <dbReference type="Ensembl" id="ENSPMGP00000017143.1"/>
    </source>
</evidence>